<feature type="transmembrane region" description="Helical" evidence="2">
    <location>
        <begin position="452"/>
        <end position="470"/>
    </location>
</feature>
<feature type="transmembrane region" description="Helical" evidence="2">
    <location>
        <begin position="626"/>
        <end position="643"/>
    </location>
</feature>
<feature type="transmembrane region" description="Helical" evidence="2">
    <location>
        <begin position="650"/>
        <end position="671"/>
    </location>
</feature>
<feature type="transmembrane region" description="Helical" evidence="2">
    <location>
        <begin position="175"/>
        <end position="196"/>
    </location>
</feature>
<reference evidence="3" key="1">
    <citation type="submission" date="2022-09" db="EMBL/GenBank/DDBJ databases">
        <authorList>
            <person name="Li Z.-J."/>
        </authorList>
    </citation>
    <scope>NUCLEOTIDE SEQUENCE</scope>
    <source>
        <strain evidence="3">TGB11</strain>
    </source>
</reference>
<feature type="transmembrane region" description="Helical" evidence="2">
    <location>
        <begin position="856"/>
        <end position="873"/>
    </location>
</feature>
<feature type="transmembrane region" description="Helical" evidence="2">
    <location>
        <begin position="312"/>
        <end position="329"/>
    </location>
</feature>
<dbReference type="PANTHER" id="PTHR38434">
    <property type="entry name" value="BLL2549 PROTEIN"/>
    <property type="match status" value="1"/>
</dbReference>
<feature type="transmembrane region" description="Helical" evidence="2">
    <location>
        <begin position="147"/>
        <end position="169"/>
    </location>
</feature>
<dbReference type="PANTHER" id="PTHR38434:SF1">
    <property type="entry name" value="BLL2549 PROTEIN"/>
    <property type="match status" value="1"/>
</dbReference>
<organism evidence="3 4">
    <name type="scientific">Salinivibrio kushneri</name>
    <dbReference type="NCBI Taxonomy" id="1908198"/>
    <lineage>
        <taxon>Bacteria</taxon>
        <taxon>Pseudomonadati</taxon>
        <taxon>Pseudomonadota</taxon>
        <taxon>Gammaproteobacteria</taxon>
        <taxon>Vibrionales</taxon>
        <taxon>Vibrionaceae</taxon>
        <taxon>Salinivibrio</taxon>
    </lineage>
</organism>
<evidence type="ECO:0000313" key="3">
    <source>
        <dbReference type="EMBL" id="WBA09568.1"/>
    </source>
</evidence>
<feature type="transmembrane region" description="Helical" evidence="2">
    <location>
        <begin position="824"/>
        <end position="844"/>
    </location>
</feature>
<feature type="transmembrane region" description="Helical" evidence="2">
    <location>
        <begin position="286"/>
        <end position="305"/>
    </location>
</feature>
<dbReference type="RefSeq" id="WP_269579709.1">
    <property type="nucleotide sequence ID" value="NZ_CP114588.1"/>
</dbReference>
<dbReference type="PIRSF" id="PIRSF035905">
    <property type="entry name" value="UCP035905_mp"/>
    <property type="match status" value="1"/>
</dbReference>
<feature type="transmembrane region" description="Helical" evidence="2">
    <location>
        <begin position="511"/>
        <end position="532"/>
    </location>
</feature>
<feature type="transmembrane region" description="Helical" evidence="2">
    <location>
        <begin position="264"/>
        <end position="280"/>
    </location>
</feature>
<feature type="transmembrane region" description="Helical" evidence="2">
    <location>
        <begin position="593"/>
        <end position="614"/>
    </location>
</feature>
<accession>A0AA47KMI5</accession>
<dbReference type="Proteomes" id="UP001164748">
    <property type="component" value="Chromosome"/>
</dbReference>
<dbReference type="AlphaFoldDB" id="A0AA47KMI5"/>
<keyword evidence="2" id="KW-0812">Transmembrane</keyword>
<evidence type="ECO:0000256" key="2">
    <source>
        <dbReference type="SAM" id="Phobius"/>
    </source>
</evidence>
<feature type="transmembrane region" description="Helical" evidence="2">
    <location>
        <begin position="402"/>
        <end position="421"/>
    </location>
</feature>
<feature type="transmembrane region" description="Helical" evidence="2">
    <location>
        <begin position="544"/>
        <end position="563"/>
    </location>
</feature>
<feature type="transmembrane region" description="Helical" evidence="2">
    <location>
        <begin position="786"/>
        <end position="804"/>
    </location>
</feature>
<feature type="transmembrane region" description="Helical" evidence="2">
    <location>
        <begin position="335"/>
        <end position="357"/>
    </location>
</feature>
<feature type="transmembrane region" description="Helical" evidence="2">
    <location>
        <begin position="428"/>
        <end position="446"/>
    </location>
</feature>
<evidence type="ECO:0000313" key="4">
    <source>
        <dbReference type="Proteomes" id="UP001164748"/>
    </source>
</evidence>
<name>A0AA47KMI5_9GAMM</name>
<feature type="transmembrane region" description="Helical" evidence="2">
    <location>
        <begin position="6"/>
        <end position="27"/>
    </location>
</feature>
<feature type="transmembrane region" description="Helical" evidence="2">
    <location>
        <begin position="378"/>
        <end position="396"/>
    </location>
</feature>
<sequence>MESLLLLVFVASLVMLIGGICGLSALFKVNALNRELSEVRHTLSQLQSQMAAHADAMPTSTHANHTAEADTEPAESGRDTDAAMLSSDSHPLTQEALTTSTRHAPSNTEPSDAEPVAINAAHTASDAQPSGDNRHRLAWLERAKQQWLVWSGAGIFTLGGLFLVSYLISEGYFPPLARLGLGALFGVGLIIGSEWLHDKLRRYTQIDWPSYVPAAIASAGFISLFGLTLMAATPYQFISEPVAVVMLALISLAATFYGLRFGPLLTVVGLIGAYGAPLFSTSATPSYELLACYFLLVAAAITYVAQRVERRWLWYSLWGMHLAWLFAFAHFSVPLLIVTGFAVGSVYVLIAVPKLGWLLKPTSDAPLSWRTLVDIRTWHHHALDTWLMLAIMFIASTAAFSLPLTVGVPLVAALVAWLYLAPLFSARWDAWPVLGLAWVALWLWFGDLARDPLAQQVGLGMGVITLLYGLALGKRSPQRIHFIWLACLATPFMVSLNAMVTGAFWGGTLAYASSASLWAACLAGGGAVLAAYTRHFKGNDQAHVLARLSLWCGVNAHLALALTLLLSDYALTLALTAQAVMMLWLTHQYRIALANWVIKALISVVLARATLLLLATHHMTSLPDTLWLYPSLGLLIYVGQRWVQNHTLPAWLTGAQLQLAALWLTSASLWLCDLQGLTSVMHSVSGAVVMSMNWLLLACVYLYRARAAQTFAFLYRIGGIALLTLSTLIQFVLFFEHNPYIETVSIGDSPLTSLLWPWWGVPLLACVWLAKWGYPSLPVPKARVQTAASTCAAVFGFLLVNGLIRQAWQGDTIALAQLTSHAELYTYSLVWLAIGSLSLLGGYWQQSVRMQQGAMAVLALVILKVFLVDMASLEGLMRALSFIGLGLCLVALGGLFQWLKQRQWAA</sequence>
<feature type="region of interest" description="Disordered" evidence="1">
    <location>
        <begin position="50"/>
        <end position="85"/>
    </location>
</feature>
<feature type="transmembrane region" description="Helical" evidence="2">
    <location>
        <begin position="208"/>
        <end position="232"/>
    </location>
</feature>
<dbReference type="EMBL" id="CP114588">
    <property type="protein sequence ID" value="WBA09568.1"/>
    <property type="molecule type" value="Genomic_DNA"/>
</dbReference>
<feature type="transmembrane region" description="Helical" evidence="2">
    <location>
        <begin position="482"/>
        <end position="505"/>
    </location>
</feature>
<feature type="transmembrane region" description="Helical" evidence="2">
    <location>
        <begin position="683"/>
        <end position="703"/>
    </location>
</feature>
<feature type="transmembrane region" description="Helical" evidence="2">
    <location>
        <begin position="879"/>
        <end position="899"/>
    </location>
</feature>
<dbReference type="InterPro" id="IPR019286">
    <property type="entry name" value="DUF2339_TM"/>
</dbReference>
<feature type="transmembrane region" description="Helical" evidence="2">
    <location>
        <begin position="569"/>
        <end position="586"/>
    </location>
</feature>
<dbReference type="Pfam" id="PF10101">
    <property type="entry name" value="DUF2339"/>
    <property type="match status" value="1"/>
</dbReference>
<gene>
    <name evidence="3" type="ORF">N8M53_05060</name>
</gene>
<feature type="transmembrane region" description="Helical" evidence="2">
    <location>
        <begin position="238"/>
        <end position="257"/>
    </location>
</feature>
<keyword evidence="2" id="KW-0472">Membrane</keyword>
<dbReference type="InterPro" id="IPR014600">
    <property type="entry name" value="UCP035905_mem"/>
</dbReference>
<keyword evidence="2" id="KW-1133">Transmembrane helix</keyword>
<feature type="transmembrane region" description="Helical" evidence="2">
    <location>
        <begin position="755"/>
        <end position="774"/>
    </location>
</feature>
<feature type="transmembrane region" description="Helical" evidence="2">
    <location>
        <begin position="715"/>
        <end position="735"/>
    </location>
</feature>
<protein>
    <submittedName>
        <fullName evidence="3">DUF2339 domain-containing protein</fullName>
    </submittedName>
</protein>
<proteinExistence type="predicted"/>
<evidence type="ECO:0000256" key="1">
    <source>
        <dbReference type="SAM" id="MobiDB-lite"/>
    </source>
</evidence>